<dbReference type="EMBL" id="QFYR01000001">
    <property type="protein sequence ID" value="RAK56719.1"/>
    <property type="molecule type" value="Genomic_DNA"/>
</dbReference>
<dbReference type="InterPro" id="IPR036641">
    <property type="entry name" value="HPT_dom_sf"/>
</dbReference>
<evidence type="ECO:0000313" key="1">
    <source>
        <dbReference type="EMBL" id="RAK56719.1"/>
    </source>
</evidence>
<protein>
    <submittedName>
        <fullName evidence="1">Hpt domain-containing protein</fullName>
    </submittedName>
</protein>
<proteinExistence type="predicted"/>
<dbReference type="Proteomes" id="UP000249725">
    <property type="component" value="Unassembled WGS sequence"/>
</dbReference>
<accession>A0A328AQ80</accession>
<dbReference type="GO" id="GO:0000160">
    <property type="term" value="P:phosphorelay signal transduction system"/>
    <property type="evidence" value="ECO:0007669"/>
    <property type="project" value="InterPro"/>
</dbReference>
<gene>
    <name evidence="1" type="ORF">DJ018_01705</name>
</gene>
<keyword evidence="2" id="KW-1185">Reference proteome</keyword>
<reference evidence="2" key="1">
    <citation type="submission" date="2018-05" db="EMBL/GenBank/DDBJ databases">
        <authorList>
            <person name="Li X."/>
        </authorList>
    </citation>
    <scope>NUCLEOTIDE SEQUENCE [LARGE SCALE GENOMIC DNA]</scope>
    <source>
        <strain evidence="2">YIM 73061</strain>
    </source>
</reference>
<sequence length="143" mass="15536">MIAVPQDSSVKIAPARVELAQSALAQMQGDLREALVRDVAKLEAKRAEVAAVGISPDTVGQLYMRAHDLKSLGATCGFPAVSIVAESLCLVIDDEDYEFERQVGLIDDHIDAIKALLANDARDAAHPLAARLLEDLRRDVEYR</sequence>
<comment type="caution">
    <text evidence="1">The sequence shown here is derived from an EMBL/GenBank/DDBJ whole genome shotgun (WGS) entry which is preliminary data.</text>
</comment>
<evidence type="ECO:0000313" key="2">
    <source>
        <dbReference type="Proteomes" id="UP000249725"/>
    </source>
</evidence>
<organism evidence="1 2">
    <name type="scientific">Phenylobacterium deserti</name>
    <dbReference type="NCBI Taxonomy" id="1914756"/>
    <lineage>
        <taxon>Bacteria</taxon>
        <taxon>Pseudomonadati</taxon>
        <taxon>Pseudomonadota</taxon>
        <taxon>Alphaproteobacteria</taxon>
        <taxon>Caulobacterales</taxon>
        <taxon>Caulobacteraceae</taxon>
        <taxon>Phenylobacterium</taxon>
    </lineage>
</organism>
<name>A0A328AQ80_9CAUL</name>
<dbReference type="SUPFAM" id="SSF47226">
    <property type="entry name" value="Histidine-containing phosphotransfer domain, HPT domain"/>
    <property type="match status" value="1"/>
</dbReference>
<dbReference type="AlphaFoldDB" id="A0A328AQ80"/>